<protein>
    <submittedName>
        <fullName evidence="3">Uncharacterized protein</fullName>
    </submittedName>
</protein>
<dbReference type="IntAct" id="A0A3L6E4C3">
    <property type="interactions" value="6"/>
</dbReference>
<dbReference type="AlphaFoldDB" id="A0A3L6E4C3"/>
<sequence length="362" mass="40373">MLVCAAATTPFASSPKSPPRSTSGHIPSRSRHHAANGRAPRTSMPPQPYIASKAIELSLDSSPIAAVGYSIIAFRGFDSSTRPFSTAIKYVSTPQIRYTCVCLILQHLDSPENKSAMWEFSGANMKKKQKRATKLNLYISGLIILNCVFTSLRFVICQAHCLYSYRFYIQVQSLSTKYDERCKIVGDVASNLTMDEATFRDSQEHRLEIYYTIIRPQKIVYIFREVQQCTLLSKTECSEECSYALSHQDTTLDRTLKNDGSAKKGTIIVWEIFALKHKARHLVQSRLLQSPVAVVAVASATTAYAVITTTDEKPRDIVVTDDFDIKRTQPTSNSKKIVAETDVLTGQNGKLATRLAEVLDEN</sequence>
<feature type="region of interest" description="Disordered" evidence="1">
    <location>
        <begin position="1"/>
        <end position="45"/>
    </location>
</feature>
<proteinExistence type="predicted"/>
<dbReference type="ExpressionAtlas" id="A0A3L6E4C3">
    <property type="expression patterns" value="baseline and differential"/>
</dbReference>
<gene>
    <name evidence="3" type="ORF">ZEAMMB73_Zm00001d005530</name>
</gene>
<feature type="compositionally biased region" description="Polar residues" evidence="1">
    <location>
        <begin position="10"/>
        <end position="25"/>
    </location>
</feature>
<name>A0A3L6E4C3_MAIZE</name>
<keyword evidence="2" id="KW-1133">Transmembrane helix</keyword>
<evidence type="ECO:0000313" key="3">
    <source>
        <dbReference type="EMBL" id="ONM21392.1"/>
    </source>
</evidence>
<accession>A0A1D6ENM3</accession>
<evidence type="ECO:0000256" key="1">
    <source>
        <dbReference type="SAM" id="MobiDB-lite"/>
    </source>
</evidence>
<dbReference type="EMBL" id="CM007648">
    <property type="protein sequence ID" value="ONM21392.1"/>
    <property type="molecule type" value="Genomic_DNA"/>
</dbReference>
<organism evidence="3">
    <name type="scientific">Zea mays</name>
    <name type="common">Maize</name>
    <dbReference type="NCBI Taxonomy" id="4577"/>
    <lineage>
        <taxon>Eukaryota</taxon>
        <taxon>Viridiplantae</taxon>
        <taxon>Streptophyta</taxon>
        <taxon>Embryophyta</taxon>
        <taxon>Tracheophyta</taxon>
        <taxon>Spermatophyta</taxon>
        <taxon>Magnoliopsida</taxon>
        <taxon>Liliopsida</taxon>
        <taxon>Poales</taxon>
        <taxon>Poaceae</taxon>
        <taxon>PACMAD clade</taxon>
        <taxon>Panicoideae</taxon>
        <taxon>Andropogonodae</taxon>
        <taxon>Andropogoneae</taxon>
        <taxon>Tripsacinae</taxon>
        <taxon>Zea</taxon>
    </lineage>
</organism>
<reference evidence="3" key="1">
    <citation type="submission" date="2015-12" db="EMBL/GenBank/DDBJ databases">
        <title>Update maize B73 reference genome by single molecule sequencing technologies.</title>
        <authorList>
            <consortium name="Maize Genome Sequencing Project"/>
            <person name="Ware D."/>
        </authorList>
    </citation>
    <scope>NUCLEOTIDE SEQUENCE [LARGE SCALE GENOMIC DNA]</scope>
    <source>
        <tissue evidence="3">Seedling</tissue>
    </source>
</reference>
<accession>A0A3L6E4C3</accession>
<keyword evidence="2" id="KW-0812">Transmembrane</keyword>
<feature type="transmembrane region" description="Helical" evidence="2">
    <location>
        <begin position="135"/>
        <end position="156"/>
    </location>
</feature>
<keyword evidence="2" id="KW-0472">Membrane</keyword>
<evidence type="ECO:0000256" key="2">
    <source>
        <dbReference type="SAM" id="Phobius"/>
    </source>
</evidence>
<dbReference type="SMR" id="A0A3L6E4C3"/>